<name>F2TF51_AJEDA</name>
<gene>
    <name evidence="2" type="ORF">BDDG_04807</name>
</gene>
<proteinExistence type="predicted"/>
<feature type="compositionally biased region" description="Basic and acidic residues" evidence="1">
    <location>
        <begin position="82"/>
        <end position="92"/>
    </location>
</feature>
<sequence>MDVPKRLAFCLGPKRNEIPQPARWATSLRPPDSDNQDTQRHHPQFDSRPIQSKWSTFPKPAGRTASPRNAGSTPSIRSPSTRLERPRYSHRESVVTTVSRAVTVVKRSLFSGRRQRRQRKLFCGWSAQSVRPRPSWL</sequence>
<dbReference type="EMBL" id="GG749429">
    <property type="protein sequence ID" value="EGE81864.1"/>
    <property type="molecule type" value="Genomic_DNA"/>
</dbReference>
<protein>
    <submittedName>
        <fullName evidence="2">Uncharacterized protein</fullName>
    </submittedName>
</protein>
<accession>F2TF51</accession>
<organism evidence="2">
    <name type="scientific">Ajellomyces dermatitidis (strain ATCC 18188 / CBS 674.68)</name>
    <name type="common">Blastomyces dermatitidis</name>
    <dbReference type="NCBI Taxonomy" id="653446"/>
    <lineage>
        <taxon>Eukaryota</taxon>
        <taxon>Fungi</taxon>
        <taxon>Dikarya</taxon>
        <taxon>Ascomycota</taxon>
        <taxon>Pezizomycotina</taxon>
        <taxon>Eurotiomycetes</taxon>
        <taxon>Eurotiomycetidae</taxon>
        <taxon>Onygenales</taxon>
        <taxon>Ajellomycetaceae</taxon>
        <taxon>Blastomyces</taxon>
    </lineage>
</organism>
<dbReference type="AlphaFoldDB" id="F2TF51"/>
<evidence type="ECO:0000313" key="2">
    <source>
        <dbReference type="EMBL" id="EGE81864.1"/>
    </source>
</evidence>
<feature type="compositionally biased region" description="Polar residues" evidence="1">
    <location>
        <begin position="66"/>
        <end position="81"/>
    </location>
</feature>
<dbReference type="HOGENOM" id="CLU_1864589_0_0_1"/>
<reference evidence="2" key="1">
    <citation type="submission" date="2010-03" db="EMBL/GenBank/DDBJ databases">
        <title>Annotation of Blastomyces dermatitidis strain ATCC 18188.</title>
        <authorList>
            <consortium name="The Broad Institute Genome Sequencing Platform"/>
            <consortium name="Broad Institute Genome Sequencing Center for Infectious Disease."/>
            <person name="Cuomo C."/>
            <person name="Klein B."/>
            <person name="Sullivan T."/>
            <person name="Heitman J."/>
            <person name="Young S."/>
            <person name="Zeng Q."/>
            <person name="Gargeya S."/>
            <person name="Alvarado L."/>
            <person name="Berlin A.M."/>
            <person name="Chapman S.B."/>
            <person name="Chen Z."/>
            <person name="Freedman E."/>
            <person name="Gellesch M."/>
            <person name="Goldberg J."/>
            <person name="Griggs A."/>
            <person name="Gujja S."/>
            <person name="Heilman E."/>
            <person name="Heiman D."/>
            <person name="Howarth C."/>
            <person name="Mehta T."/>
            <person name="Neiman D."/>
            <person name="Pearson M."/>
            <person name="Roberts A."/>
            <person name="Saif S."/>
            <person name="Shea T."/>
            <person name="Shenoy N."/>
            <person name="Sisk P."/>
            <person name="Stolte C."/>
            <person name="Sykes S."/>
            <person name="White J."/>
            <person name="Yandava C."/>
            <person name="Haas B."/>
            <person name="Nusbaum C."/>
            <person name="Birren B."/>
        </authorList>
    </citation>
    <scope>NUCLEOTIDE SEQUENCE [LARGE SCALE GENOMIC DNA]</scope>
    <source>
        <strain evidence="2">ATCC 18188</strain>
    </source>
</reference>
<dbReference type="Proteomes" id="UP000007802">
    <property type="component" value="Unassembled WGS sequence"/>
</dbReference>
<feature type="region of interest" description="Disordered" evidence="1">
    <location>
        <begin position="12"/>
        <end position="92"/>
    </location>
</feature>
<evidence type="ECO:0000256" key="1">
    <source>
        <dbReference type="SAM" id="MobiDB-lite"/>
    </source>
</evidence>